<reference evidence="3 4" key="1">
    <citation type="submission" date="2016-10" db="EMBL/GenBank/DDBJ databases">
        <title>Draft Genome sequence of Roseomonas sp. strain M3.</title>
        <authorList>
            <person name="Subhash Y."/>
            <person name="Lee S."/>
        </authorList>
    </citation>
    <scope>NUCLEOTIDE SEQUENCE [LARGE SCALE GENOMIC DNA]</scope>
    <source>
        <strain evidence="3 4">M3</strain>
    </source>
</reference>
<evidence type="ECO:0000256" key="1">
    <source>
        <dbReference type="ARBA" id="ARBA00004117"/>
    </source>
</evidence>
<evidence type="ECO:0000313" key="4">
    <source>
        <dbReference type="Proteomes" id="UP000188879"/>
    </source>
</evidence>
<dbReference type="Pfam" id="PF00460">
    <property type="entry name" value="Flg_bb_rod"/>
    <property type="match status" value="1"/>
</dbReference>
<dbReference type="OrthoDB" id="9788334at2"/>
<gene>
    <name evidence="3" type="ORF">BKE38_22285</name>
</gene>
<dbReference type="RefSeq" id="WP_076959495.1">
    <property type="nucleotide sequence ID" value="NZ_MLCO01000252.1"/>
</dbReference>
<keyword evidence="3" id="KW-0282">Flagellum</keyword>
<comment type="caution">
    <text evidence="3">The sequence shown here is derived from an EMBL/GenBank/DDBJ whole genome shotgun (WGS) entry which is preliminary data.</text>
</comment>
<evidence type="ECO:0000259" key="2">
    <source>
        <dbReference type="Pfam" id="PF00460"/>
    </source>
</evidence>
<keyword evidence="4" id="KW-1185">Reference proteome</keyword>
<dbReference type="EMBL" id="MLCO01000252">
    <property type="protein sequence ID" value="ONG48084.1"/>
    <property type="molecule type" value="Genomic_DNA"/>
</dbReference>
<evidence type="ECO:0000313" key="3">
    <source>
        <dbReference type="EMBL" id="ONG48084.1"/>
    </source>
</evidence>
<organism evidence="3 4">
    <name type="scientific">Teichococcus deserti</name>
    <dbReference type="NCBI Taxonomy" id="1817963"/>
    <lineage>
        <taxon>Bacteria</taxon>
        <taxon>Pseudomonadati</taxon>
        <taxon>Pseudomonadota</taxon>
        <taxon>Alphaproteobacteria</taxon>
        <taxon>Acetobacterales</taxon>
        <taxon>Roseomonadaceae</taxon>
        <taxon>Roseomonas</taxon>
    </lineage>
</organism>
<sequence length="134" mass="14529">MLEGIDVFRITGARMRHLAERQNILAQNIANADTPLYRARDVKAFQFDSALLRSQGGLPALTLANSRPGHLGGGRDGVTIAADRANAYSEDPDGNTVNLEEQMVKQADLMKAYDLATLVYKRGAAMLRTAVGAR</sequence>
<dbReference type="AlphaFoldDB" id="A0A1V2GWQ4"/>
<keyword evidence="3" id="KW-0969">Cilium</keyword>
<dbReference type="GO" id="GO:0009425">
    <property type="term" value="C:bacterial-type flagellum basal body"/>
    <property type="evidence" value="ECO:0007669"/>
    <property type="project" value="UniProtKB-SubCell"/>
</dbReference>
<proteinExistence type="predicted"/>
<feature type="domain" description="Flagellar basal body rod protein N-terminal" evidence="2">
    <location>
        <begin position="15"/>
        <end position="35"/>
    </location>
</feature>
<dbReference type="InterPro" id="IPR001444">
    <property type="entry name" value="Flag_bb_rod_N"/>
</dbReference>
<dbReference type="Proteomes" id="UP000188879">
    <property type="component" value="Unassembled WGS sequence"/>
</dbReference>
<name>A0A1V2GWQ4_9PROT</name>
<comment type="subcellular location">
    <subcellularLocation>
        <location evidence="1">Bacterial flagellum basal body</location>
    </subcellularLocation>
</comment>
<accession>A0A1V2GWQ4</accession>
<protein>
    <submittedName>
        <fullName evidence="3">Flagellar biosynthesis protein FlgG</fullName>
    </submittedName>
</protein>
<keyword evidence="3" id="KW-0966">Cell projection</keyword>